<dbReference type="EMBL" id="CP016022">
    <property type="protein sequence ID" value="ANJ73624.1"/>
    <property type="molecule type" value="Genomic_DNA"/>
</dbReference>
<name>A0A191ZZS6_9RALS</name>
<accession>A0A191ZZS6</accession>
<dbReference type="STRING" id="190721.ACS15_3047"/>
<evidence type="ECO:0000313" key="1">
    <source>
        <dbReference type="EMBL" id="ANJ73624.1"/>
    </source>
</evidence>
<dbReference type="Pfam" id="PF20159">
    <property type="entry name" value="YidB"/>
    <property type="match status" value="1"/>
</dbReference>
<protein>
    <submittedName>
        <fullName evidence="1">Uncharacterized protein</fullName>
    </submittedName>
</protein>
<reference evidence="2" key="1">
    <citation type="submission" date="2016-06" db="EMBL/GenBank/DDBJ databases">
        <authorList>
            <person name="Xu Y."/>
            <person name="Nagy A."/>
            <person name="Yan X."/>
            <person name="Kim S.W."/>
            <person name="Haley B."/>
            <person name="Liu N.T."/>
            <person name="Nou X."/>
        </authorList>
    </citation>
    <scope>NUCLEOTIDE SEQUENCE [LARGE SCALE GENOMIC DNA]</scope>
    <source>
        <strain evidence="2">ATCC 49129</strain>
    </source>
</reference>
<dbReference type="SUPFAM" id="SSF140804">
    <property type="entry name" value="YidB-like"/>
    <property type="match status" value="1"/>
</dbReference>
<gene>
    <name evidence="1" type="ORF">A9Y76_14605</name>
</gene>
<dbReference type="RefSeq" id="WP_064805146.1">
    <property type="nucleotide sequence ID" value="NZ_CP016022.1"/>
</dbReference>
<sequence>MGLLDSILGGGNDASSGQSSLLGNKKVLLAVGVLAYLAMKRGGNAQGAGDAAPQADQGGGLLGSLGGLGSLLGAAGGAGALGSLLGGAGGAGGLGGLLGGLLGGGNSDHAAAVDAAAPAGLGPLQQILEQAGLGEQVKSWIGNGQNLPVSGEQITQALSGTGALEEVSKLASTFGINESDLANQLAEGLPEAVNHLTPQGTLPAA</sequence>
<organism evidence="1 2">
    <name type="scientific">Ralstonia insidiosa</name>
    <dbReference type="NCBI Taxonomy" id="190721"/>
    <lineage>
        <taxon>Bacteria</taxon>
        <taxon>Pseudomonadati</taxon>
        <taxon>Pseudomonadota</taxon>
        <taxon>Betaproteobacteria</taxon>
        <taxon>Burkholderiales</taxon>
        <taxon>Burkholderiaceae</taxon>
        <taxon>Ralstonia</taxon>
    </lineage>
</organism>
<dbReference type="AlphaFoldDB" id="A0A191ZZS6"/>
<evidence type="ECO:0000313" key="2">
    <source>
        <dbReference type="Proteomes" id="UP000078572"/>
    </source>
</evidence>
<proteinExistence type="predicted"/>
<dbReference type="Proteomes" id="UP000078572">
    <property type="component" value="Chromosome 1"/>
</dbReference>
<dbReference type="Gene3D" id="1.10.10.690">
    <property type="entry name" value="YidB-like"/>
    <property type="match status" value="1"/>
</dbReference>
<dbReference type="InterPro" id="IPR027405">
    <property type="entry name" value="YidB-like"/>
</dbReference>
<dbReference type="InterPro" id="IPR045372">
    <property type="entry name" value="YidB"/>
</dbReference>
<keyword evidence="2" id="KW-1185">Reference proteome</keyword>
<dbReference type="OrthoDB" id="9795283at2"/>
<dbReference type="GeneID" id="61527249"/>